<keyword evidence="2 3" id="KW-0812">Transmembrane</keyword>
<dbReference type="InterPro" id="IPR025445">
    <property type="entry name" value="DUF4191"/>
</dbReference>
<feature type="region of interest" description="Disordered" evidence="1">
    <location>
        <begin position="244"/>
        <end position="264"/>
    </location>
</feature>
<keyword evidence="4" id="KW-1185">Reference proteome</keyword>
<sequence length="264" mass="29081">MAAARPTRRSGATMASEKAKELAAKQKAQVKAEKERKKNSSDPRDWSQMRQIKESYRLTKEADPKLPLVLAAGFFGPVLLGILLGVLVKPVWFWILLGIMVGMTVAMLLFTRRVKNSVYKRYEGQPGSAEIALNMLPKGWQSTPAINATRQMDVVHRVVGPGGLILVGEGDPGRLKQLLATEVKRHEQTAYGVTVQTVQMGDAAGQVPLPKLADHIKKLPKQLDAAKIDEVTKRLRAMDAVRSRIPVPKGPLPQQGSRRAMRGR</sequence>
<dbReference type="EMBL" id="FUKQ01000063">
    <property type="protein sequence ID" value="SJN45661.1"/>
    <property type="molecule type" value="Genomic_DNA"/>
</dbReference>
<name>A0A1R4KMR8_9ACTN</name>
<gene>
    <name evidence="3" type="ORF">FM114_16220</name>
</gene>
<evidence type="ECO:0000313" key="3">
    <source>
        <dbReference type="EMBL" id="SJN45661.1"/>
    </source>
</evidence>
<feature type="transmembrane region" description="Helical" evidence="2">
    <location>
        <begin position="66"/>
        <end position="85"/>
    </location>
</feature>
<keyword evidence="2" id="KW-0472">Membrane</keyword>
<evidence type="ECO:0000313" key="4">
    <source>
        <dbReference type="Proteomes" id="UP000188342"/>
    </source>
</evidence>
<dbReference type="Pfam" id="PF13829">
    <property type="entry name" value="DUF4191"/>
    <property type="match status" value="1"/>
</dbReference>
<dbReference type="AlphaFoldDB" id="A0A1R4KMR8"/>
<dbReference type="Proteomes" id="UP000188342">
    <property type="component" value="Unassembled WGS sequence"/>
</dbReference>
<accession>A0A1R4KMR8</accession>
<feature type="region of interest" description="Disordered" evidence="1">
    <location>
        <begin position="25"/>
        <end position="46"/>
    </location>
</feature>
<protein>
    <submittedName>
        <fullName evidence="3">Transmembrane protein MT2276, clustered with lipoate protein</fullName>
    </submittedName>
</protein>
<keyword evidence="2" id="KW-1133">Transmembrane helix</keyword>
<organism evidence="3 4">
    <name type="scientific">Luteococcus japonicus LSP_Lj1</name>
    <dbReference type="NCBI Taxonomy" id="1255658"/>
    <lineage>
        <taxon>Bacteria</taxon>
        <taxon>Bacillati</taxon>
        <taxon>Actinomycetota</taxon>
        <taxon>Actinomycetes</taxon>
        <taxon>Propionibacteriales</taxon>
        <taxon>Propionibacteriaceae</taxon>
        <taxon>Luteococcus</taxon>
    </lineage>
</organism>
<reference evidence="3 4" key="1">
    <citation type="submission" date="2017-02" db="EMBL/GenBank/DDBJ databases">
        <authorList>
            <person name="Peterson S.W."/>
        </authorList>
    </citation>
    <scope>NUCLEOTIDE SEQUENCE [LARGE SCALE GENOMIC DNA]</scope>
    <source>
        <strain evidence="3 4">LSP_Lj1</strain>
    </source>
</reference>
<feature type="transmembrane region" description="Helical" evidence="2">
    <location>
        <begin position="91"/>
        <end position="111"/>
    </location>
</feature>
<proteinExistence type="predicted"/>
<evidence type="ECO:0000256" key="1">
    <source>
        <dbReference type="SAM" id="MobiDB-lite"/>
    </source>
</evidence>
<evidence type="ECO:0000256" key="2">
    <source>
        <dbReference type="SAM" id="Phobius"/>
    </source>
</evidence>
<dbReference type="STRING" id="1255658.FM114_16220"/>
<feature type="region of interest" description="Disordered" evidence="1">
    <location>
        <begin position="1"/>
        <end position="20"/>
    </location>
</feature>